<dbReference type="InterPro" id="IPR036259">
    <property type="entry name" value="MFS_trans_sf"/>
</dbReference>
<dbReference type="GO" id="GO:0022857">
    <property type="term" value="F:transmembrane transporter activity"/>
    <property type="evidence" value="ECO:0007669"/>
    <property type="project" value="InterPro"/>
</dbReference>
<evidence type="ECO:0000313" key="11">
    <source>
        <dbReference type="Proteomes" id="UP000032680"/>
    </source>
</evidence>
<keyword evidence="7 8" id="KW-0472">Membrane</keyword>
<dbReference type="RefSeq" id="WP_048862472.1">
    <property type="nucleotide sequence ID" value="NZ_BANB01000607.1"/>
</dbReference>
<keyword evidence="11" id="KW-1185">Reference proteome</keyword>
<dbReference type="InterPro" id="IPR004638">
    <property type="entry name" value="EmrB-like"/>
</dbReference>
<dbReference type="InterPro" id="IPR020846">
    <property type="entry name" value="MFS_dom"/>
</dbReference>
<feature type="transmembrane region" description="Helical" evidence="8">
    <location>
        <begin position="305"/>
        <end position="327"/>
    </location>
</feature>
<feature type="transmembrane region" description="Helical" evidence="8">
    <location>
        <begin position="172"/>
        <end position="193"/>
    </location>
</feature>
<evidence type="ECO:0000256" key="8">
    <source>
        <dbReference type="SAM" id="Phobius"/>
    </source>
</evidence>
<feature type="transmembrane region" description="Helical" evidence="8">
    <location>
        <begin position="339"/>
        <end position="356"/>
    </location>
</feature>
<keyword evidence="6 8" id="KW-1133">Transmembrane helix</keyword>
<protein>
    <submittedName>
        <fullName evidence="10">Multidrug resistance efflux pump EmrB/QacA</fullName>
    </submittedName>
</protein>
<evidence type="ECO:0000259" key="9">
    <source>
        <dbReference type="PROSITE" id="PS50850"/>
    </source>
</evidence>
<keyword evidence="5 8" id="KW-0812">Transmembrane</keyword>
<dbReference type="GO" id="GO:0005886">
    <property type="term" value="C:plasma membrane"/>
    <property type="evidence" value="ECO:0007669"/>
    <property type="project" value="UniProtKB-SubCell"/>
</dbReference>
<feature type="transmembrane region" description="Helical" evidence="8">
    <location>
        <begin position="362"/>
        <end position="383"/>
    </location>
</feature>
<feature type="transmembrane region" description="Helical" evidence="8">
    <location>
        <begin position="56"/>
        <end position="79"/>
    </location>
</feature>
<dbReference type="CDD" id="cd17503">
    <property type="entry name" value="MFS_LmrB_MDR_like"/>
    <property type="match status" value="1"/>
</dbReference>
<dbReference type="Gene3D" id="1.20.1720.10">
    <property type="entry name" value="Multidrug resistance protein D"/>
    <property type="match status" value="1"/>
</dbReference>
<dbReference type="InterPro" id="IPR011701">
    <property type="entry name" value="MFS"/>
</dbReference>
<name>A0A0D6P9P0_9PROT</name>
<proteinExistence type="inferred from homology"/>
<dbReference type="Proteomes" id="UP000032680">
    <property type="component" value="Unassembled WGS sequence"/>
</dbReference>
<dbReference type="NCBIfam" id="TIGR00711">
    <property type="entry name" value="efflux_EmrB"/>
    <property type="match status" value="1"/>
</dbReference>
<evidence type="ECO:0000256" key="4">
    <source>
        <dbReference type="ARBA" id="ARBA00022475"/>
    </source>
</evidence>
<accession>A0A0D6P9P0</accession>
<feature type="transmembrane region" description="Helical" evidence="8">
    <location>
        <begin position="483"/>
        <end position="500"/>
    </location>
</feature>
<gene>
    <name evidence="10" type="ORF">Asru_0607_03</name>
</gene>
<dbReference type="AlphaFoldDB" id="A0A0D6P9P0"/>
<evidence type="ECO:0000256" key="5">
    <source>
        <dbReference type="ARBA" id="ARBA00022692"/>
    </source>
</evidence>
<evidence type="ECO:0000256" key="2">
    <source>
        <dbReference type="ARBA" id="ARBA00008537"/>
    </source>
</evidence>
<keyword evidence="3" id="KW-0813">Transport</keyword>
<comment type="caution">
    <text evidence="10">The sequence shown here is derived from an EMBL/GenBank/DDBJ whole genome shotgun (WGS) entry which is preliminary data.</text>
</comment>
<evidence type="ECO:0000313" key="10">
    <source>
        <dbReference type="EMBL" id="GAN78076.1"/>
    </source>
</evidence>
<sequence>MTTSTQGAIAAPDGANRLAITVCVILATLMQALDTTIANVALPYIQGSVSASQDEITWVLTSYIVAAAIMTPPTGFLAGRFGLKRLFLVSVAGFTVTSMLCGMAQSLVEIVLFRVMQGMFGAALVPLSQTVLLNINPPHKQGSAMAIWGVAVMAGPVLGPVLGGWLTESYSWRYVFYINLPIGALAFFGMTTFLSETPKDRGSRLDWLGFGTLSLAIGALQVMLDRGEELDWFSSREIMIEAITAASAFYLFLAHTFTAERPFVRPALFSNRNFSAGVLFVAIVGLTYYASLALQPPFLQGLMNYPIVTAGLVMGPRGVGTMVAMLAVGRLIGRVDTRLLLGIGLALTGGTFWQMTGWTPDISQTTIVAVGMVQGLGLGFLFVPLSTVTLSTLAPNERAEGAGLYNLSRNIGSSIGISTVNALLTTNTQINYAELSSHVTATNPGYADPAVLRMLDPMRDAGRAALHALIEQQAQIIAYIDDYKFLMIATFAVVPLLIVFRKPPASAAADHLAVME</sequence>
<organism evidence="10 11">
    <name type="scientific">Acidisphaera rubrifaciens HS-AP3</name>
    <dbReference type="NCBI Taxonomy" id="1231350"/>
    <lineage>
        <taxon>Bacteria</taxon>
        <taxon>Pseudomonadati</taxon>
        <taxon>Pseudomonadota</taxon>
        <taxon>Alphaproteobacteria</taxon>
        <taxon>Acetobacterales</taxon>
        <taxon>Acetobacteraceae</taxon>
        <taxon>Acidisphaera</taxon>
    </lineage>
</organism>
<dbReference type="EMBL" id="BANB01000607">
    <property type="protein sequence ID" value="GAN78076.1"/>
    <property type="molecule type" value="Genomic_DNA"/>
</dbReference>
<dbReference type="OrthoDB" id="9771737at2"/>
<dbReference type="PROSITE" id="PS50850">
    <property type="entry name" value="MFS"/>
    <property type="match status" value="1"/>
</dbReference>
<dbReference type="PANTHER" id="PTHR42718:SF9">
    <property type="entry name" value="MAJOR FACILITATOR SUPERFAMILY MULTIDRUG TRANSPORTER MFSC"/>
    <property type="match status" value="1"/>
</dbReference>
<comment type="similarity">
    <text evidence="2">Belongs to the major facilitator superfamily. EmrB family.</text>
</comment>
<keyword evidence="4" id="KW-1003">Cell membrane</keyword>
<dbReference type="Pfam" id="PF07690">
    <property type="entry name" value="MFS_1"/>
    <property type="match status" value="1"/>
</dbReference>
<dbReference type="SUPFAM" id="SSF103473">
    <property type="entry name" value="MFS general substrate transporter"/>
    <property type="match status" value="1"/>
</dbReference>
<feature type="transmembrane region" description="Helical" evidence="8">
    <location>
        <begin position="274"/>
        <end position="293"/>
    </location>
</feature>
<dbReference type="Gene3D" id="1.20.1250.20">
    <property type="entry name" value="MFS general substrate transporter like domains"/>
    <property type="match status" value="1"/>
</dbReference>
<evidence type="ECO:0000256" key="1">
    <source>
        <dbReference type="ARBA" id="ARBA00004651"/>
    </source>
</evidence>
<dbReference type="PANTHER" id="PTHR42718">
    <property type="entry name" value="MAJOR FACILITATOR SUPERFAMILY MULTIDRUG TRANSPORTER MFSC"/>
    <property type="match status" value="1"/>
</dbReference>
<dbReference type="PRINTS" id="PR01036">
    <property type="entry name" value="TCRTETB"/>
</dbReference>
<evidence type="ECO:0000256" key="7">
    <source>
        <dbReference type="ARBA" id="ARBA00023136"/>
    </source>
</evidence>
<evidence type="ECO:0000256" key="3">
    <source>
        <dbReference type="ARBA" id="ARBA00022448"/>
    </source>
</evidence>
<feature type="domain" description="Major facilitator superfamily (MFS) profile" evidence="9">
    <location>
        <begin position="20"/>
        <end position="507"/>
    </location>
</feature>
<reference evidence="10 11" key="1">
    <citation type="submission" date="2012-11" db="EMBL/GenBank/DDBJ databases">
        <title>Whole genome sequence of Acidisphaera rubrifaciens HS-AP3.</title>
        <authorList>
            <person name="Azuma Y."/>
            <person name="Higashiura N."/>
            <person name="Hirakawa H."/>
            <person name="Matsushita K."/>
        </authorList>
    </citation>
    <scope>NUCLEOTIDE SEQUENCE [LARGE SCALE GENOMIC DNA]</scope>
    <source>
        <strain evidence="10 11">HS-AP3</strain>
    </source>
</reference>
<feature type="transmembrane region" description="Helical" evidence="8">
    <location>
        <begin position="86"/>
        <end position="105"/>
    </location>
</feature>
<feature type="transmembrane region" description="Helical" evidence="8">
    <location>
        <begin position="145"/>
        <end position="166"/>
    </location>
</feature>
<feature type="transmembrane region" description="Helical" evidence="8">
    <location>
        <begin position="236"/>
        <end position="253"/>
    </location>
</feature>
<evidence type="ECO:0000256" key="6">
    <source>
        <dbReference type="ARBA" id="ARBA00022989"/>
    </source>
</evidence>
<comment type="subcellular location">
    <subcellularLocation>
        <location evidence="1">Cell membrane</location>
        <topology evidence="1">Multi-pass membrane protein</topology>
    </subcellularLocation>
</comment>